<evidence type="ECO:0000256" key="7">
    <source>
        <dbReference type="ARBA" id="ARBA00022741"/>
    </source>
</evidence>
<feature type="domain" description="Rho-GAP" evidence="14">
    <location>
        <begin position="666"/>
        <end position="723"/>
    </location>
</feature>
<evidence type="ECO:0000256" key="9">
    <source>
        <dbReference type="ARBA" id="ARBA00022843"/>
    </source>
</evidence>
<organism evidence="15 16">
    <name type="scientific">Modicella reniformis</name>
    <dbReference type="NCBI Taxonomy" id="1440133"/>
    <lineage>
        <taxon>Eukaryota</taxon>
        <taxon>Fungi</taxon>
        <taxon>Fungi incertae sedis</taxon>
        <taxon>Mucoromycota</taxon>
        <taxon>Mortierellomycotina</taxon>
        <taxon>Mortierellomycetes</taxon>
        <taxon>Mortierellales</taxon>
        <taxon>Mortierellaceae</taxon>
        <taxon>Modicella</taxon>
    </lineage>
</organism>
<dbReference type="GO" id="GO:0005525">
    <property type="term" value="F:GTP binding"/>
    <property type="evidence" value="ECO:0007669"/>
    <property type="project" value="UniProtKB-KW"/>
</dbReference>
<dbReference type="Gene3D" id="3.30.450.190">
    <property type="match status" value="1"/>
</dbReference>
<keyword evidence="8" id="KW-0378">Hydrolase</keyword>
<evidence type="ECO:0000313" key="16">
    <source>
        <dbReference type="Proteomes" id="UP000749646"/>
    </source>
</evidence>
<keyword evidence="11" id="KW-0472">Membrane</keyword>
<dbReference type="AlphaFoldDB" id="A0A9P6MGI6"/>
<dbReference type="FunFam" id="3.40.50.300:FF:000276">
    <property type="entry name" value="Ras-related GTP-binding protein A"/>
    <property type="match status" value="1"/>
</dbReference>
<protein>
    <recommendedName>
        <fullName evidence="14">Rho-GAP domain-containing protein</fullName>
    </recommendedName>
</protein>
<dbReference type="GO" id="GO:0005634">
    <property type="term" value="C:nucleus"/>
    <property type="evidence" value="ECO:0007669"/>
    <property type="project" value="TreeGrafter"/>
</dbReference>
<keyword evidence="12" id="KW-0458">Lysosome</keyword>
<keyword evidence="9" id="KW-0832">Ubl conjugation</keyword>
<keyword evidence="6" id="KW-1017">Isopeptide bond</keyword>
<proteinExistence type="inferred from homology"/>
<evidence type="ECO:0000256" key="10">
    <source>
        <dbReference type="ARBA" id="ARBA00023134"/>
    </source>
</evidence>
<name>A0A9P6MGI6_9FUNG</name>
<evidence type="ECO:0000256" key="1">
    <source>
        <dbReference type="ARBA" id="ARBA00004308"/>
    </source>
</evidence>
<dbReference type="Proteomes" id="UP000749646">
    <property type="component" value="Unassembled WGS sequence"/>
</dbReference>
<dbReference type="Gene3D" id="1.10.555.10">
    <property type="entry name" value="Rho GTPase activation protein"/>
    <property type="match status" value="1"/>
</dbReference>
<dbReference type="GO" id="GO:0003924">
    <property type="term" value="F:GTPase activity"/>
    <property type="evidence" value="ECO:0007669"/>
    <property type="project" value="TreeGrafter"/>
</dbReference>
<dbReference type="PANTHER" id="PTHR11259:SF1">
    <property type="entry name" value="RAS-RELATED GTP-BINDING PROTEIN"/>
    <property type="match status" value="1"/>
</dbReference>
<dbReference type="Pfam" id="PF00620">
    <property type="entry name" value="RhoGAP"/>
    <property type="match status" value="1"/>
</dbReference>
<evidence type="ECO:0000256" key="4">
    <source>
        <dbReference type="ARBA" id="ARBA00007756"/>
    </source>
</evidence>
<dbReference type="InterPro" id="IPR006762">
    <property type="entry name" value="Gtr1_RagA"/>
</dbReference>
<dbReference type="GO" id="GO:1990131">
    <property type="term" value="C:Gtr1-Gtr2 GTPase complex"/>
    <property type="evidence" value="ECO:0007669"/>
    <property type="project" value="TreeGrafter"/>
</dbReference>
<dbReference type="InterPro" id="IPR039397">
    <property type="entry name" value="RagA/B"/>
</dbReference>
<sequence length="723" mass="82372">MGKSGSGKTSMRSIIFSNYIARDTRRLGATIDVEHSHVRFLGNLVLNLWDCGGQEAFMENYFASQRDQIFKNVEVLIYVFDVESRDVEKDMHYYQSCLEAIMTNSKDAKIFCLIHKMDLVQEDQREKIYNDRVAELKTRSLPLQVVTFRTSIWDETLYKAWSSIVYSLIPNVQLLESHLDNFCRICEADEIVLFERMTFLVIAHSTRVDNGDVHRFEKISNIIKQFKLSCSRTQGTFQSMEVRHSNFAGFIDYLTGNTYVMVIMSDPTIQSAATLMNISIARKHFEKLEGAQFSSRMPSDAERDSFLTTGGLARATQLGMPPMNREAKESKEQTQAWESSLNRIFQTMHGDDTAKYLAYFKARLDVEENYTRSLEKLITSSKGGSKNFNTNTNTGGNNNYNNNTGGGAGGGGGAQGGGSSFTDPEDIPTTLQMAYDALLDTTQQIYIRRRPFLKLLKTLTGALVGLKETHEKQRKIHKETVKPVFQLFAETRLSTVPKLKRAYDQRCRDVEQVQVHAMEDSEHLPVRERLKNLASSTGAAGRLAKCKRDMEESDSEYKTAVHSLEVYRVQRERYYDSSFQAMQNMIKERGTKCRQCLEAFVVSERDMIAGAKEDIDRFSVVVDCIKPSGDMDQICATFKKDINTHPKPVLYENYYQKSVPEGVFGTSLSAYVRKYRHPIPLVIVKCSEAIDRAGLRREGIYRVSGRHAQIMNLKKQFETNEEA</sequence>
<feature type="non-terminal residue" evidence="15">
    <location>
        <position position="723"/>
    </location>
</feature>
<dbReference type="GO" id="GO:0010507">
    <property type="term" value="P:negative regulation of autophagy"/>
    <property type="evidence" value="ECO:0007669"/>
    <property type="project" value="TreeGrafter"/>
</dbReference>
<dbReference type="SUPFAM" id="SSF48350">
    <property type="entry name" value="GTPase activation domain, GAP"/>
    <property type="match status" value="1"/>
</dbReference>
<feature type="compositionally biased region" description="Low complexity" evidence="13">
    <location>
        <begin position="393"/>
        <end position="403"/>
    </location>
</feature>
<dbReference type="InterPro" id="IPR000198">
    <property type="entry name" value="RhoGAP_dom"/>
</dbReference>
<evidence type="ECO:0000313" key="15">
    <source>
        <dbReference type="EMBL" id="KAF9998551.1"/>
    </source>
</evidence>
<feature type="region of interest" description="Disordered" evidence="13">
    <location>
        <begin position="393"/>
        <end position="422"/>
    </location>
</feature>
<dbReference type="OrthoDB" id="10020193at2759"/>
<keyword evidence="5" id="KW-0963">Cytoplasm</keyword>
<keyword evidence="16" id="KW-1185">Reference proteome</keyword>
<dbReference type="PROSITE" id="PS50238">
    <property type="entry name" value="RHOGAP"/>
    <property type="match status" value="1"/>
</dbReference>
<keyword evidence="10" id="KW-0342">GTP-binding</keyword>
<dbReference type="GO" id="GO:0012505">
    <property type="term" value="C:endomembrane system"/>
    <property type="evidence" value="ECO:0007669"/>
    <property type="project" value="UniProtKB-SubCell"/>
</dbReference>
<comment type="caution">
    <text evidence="15">The sequence shown here is derived from an EMBL/GenBank/DDBJ whole genome shotgun (WGS) entry which is preliminary data.</text>
</comment>
<dbReference type="SUPFAM" id="SSF103657">
    <property type="entry name" value="BAR/IMD domain-like"/>
    <property type="match status" value="1"/>
</dbReference>
<evidence type="ECO:0000256" key="13">
    <source>
        <dbReference type="SAM" id="MobiDB-lite"/>
    </source>
</evidence>
<evidence type="ECO:0000256" key="3">
    <source>
        <dbReference type="ARBA" id="ARBA00004496"/>
    </source>
</evidence>
<dbReference type="GO" id="GO:1904263">
    <property type="term" value="P:positive regulation of TORC1 signaling"/>
    <property type="evidence" value="ECO:0007669"/>
    <property type="project" value="TreeGrafter"/>
</dbReference>
<dbReference type="FunFam" id="3.30.450.190:FF:000002">
    <property type="entry name" value="Ras-related GTP-binding protein A"/>
    <property type="match status" value="1"/>
</dbReference>
<gene>
    <name evidence="15" type="ORF">BGZ65_005949</name>
</gene>
<evidence type="ECO:0000256" key="5">
    <source>
        <dbReference type="ARBA" id="ARBA00022490"/>
    </source>
</evidence>
<dbReference type="PANTHER" id="PTHR11259">
    <property type="entry name" value="RAS-RELATED GTP BINDING RAG/GTR YEAST"/>
    <property type="match status" value="1"/>
</dbReference>
<dbReference type="GO" id="GO:0009267">
    <property type="term" value="P:cellular response to starvation"/>
    <property type="evidence" value="ECO:0007669"/>
    <property type="project" value="TreeGrafter"/>
</dbReference>
<dbReference type="GO" id="GO:0000329">
    <property type="term" value="C:fungal-type vacuole membrane"/>
    <property type="evidence" value="ECO:0007669"/>
    <property type="project" value="TreeGrafter"/>
</dbReference>
<dbReference type="GO" id="GO:0007165">
    <property type="term" value="P:signal transduction"/>
    <property type="evidence" value="ECO:0007669"/>
    <property type="project" value="InterPro"/>
</dbReference>
<evidence type="ECO:0000256" key="2">
    <source>
        <dbReference type="ARBA" id="ARBA00004371"/>
    </source>
</evidence>
<dbReference type="InterPro" id="IPR027417">
    <property type="entry name" value="P-loop_NTPase"/>
</dbReference>
<dbReference type="Gene3D" id="3.40.50.300">
    <property type="entry name" value="P-loop containing nucleotide triphosphate hydrolases"/>
    <property type="match status" value="1"/>
</dbReference>
<reference evidence="15" key="1">
    <citation type="journal article" date="2020" name="Fungal Divers.">
        <title>Resolving the Mortierellaceae phylogeny through synthesis of multi-gene phylogenetics and phylogenomics.</title>
        <authorList>
            <person name="Vandepol N."/>
            <person name="Liber J."/>
            <person name="Desiro A."/>
            <person name="Na H."/>
            <person name="Kennedy M."/>
            <person name="Barry K."/>
            <person name="Grigoriev I.V."/>
            <person name="Miller A.N."/>
            <person name="O'Donnell K."/>
            <person name="Stajich J.E."/>
            <person name="Bonito G."/>
        </authorList>
    </citation>
    <scope>NUCLEOTIDE SEQUENCE</scope>
    <source>
        <strain evidence="15">MES-2147</strain>
    </source>
</reference>
<comment type="similarity">
    <text evidence="4">Belongs to the GTR/RAG GTP-binding protein family.</text>
</comment>
<dbReference type="InterPro" id="IPR027267">
    <property type="entry name" value="AH/BAR_dom_sf"/>
</dbReference>
<evidence type="ECO:0000259" key="14">
    <source>
        <dbReference type="PROSITE" id="PS50238"/>
    </source>
</evidence>
<accession>A0A9P6MGI6</accession>
<keyword evidence="7" id="KW-0547">Nucleotide-binding</keyword>
<feature type="compositionally biased region" description="Gly residues" evidence="13">
    <location>
        <begin position="404"/>
        <end position="419"/>
    </location>
</feature>
<evidence type="ECO:0000256" key="12">
    <source>
        <dbReference type="ARBA" id="ARBA00023228"/>
    </source>
</evidence>
<dbReference type="Pfam" id="PF04670">
    <property type="entry name" value="Gtr1_RagA"/>
    <property type="match status" value="1"/>
</dbReference>
<evidence type="ECO:0000256" key="8">
    <source>
        <dbReference type="ARBA" id="ARBA00022801"/>
    </source>
</evidence>
<dbReference type="CDD" id="cd11384">
    <property type="entry name" value="RagA_like"/>
    <property type="match status" value="1"/>
</dbReference>
<evidence type="ECO:0000256" key="11">
    <source>
        <dbReference type="ARBA" id="ARBA00023136"/>
    </source>
</evidence>
<dbReference type="EMBL" id="JAAAHW010000843">
    <property type="protein sequence ID" value="KAF9998551.1"/>
    <property type="molecule type" value="Genomic_DNA"/>
</dbReference>
<dbReference type="InterPro" id="IPR008936">
    <property type="entry name" value="Rho_GTPase_activation_prot"/>
</dbReference>
<dbReference type="Gene3D" id="1.20.1270.60">
    <property type="entry name" value="Arfaptin homology (AH) domain/BAR domain"/>
    <property type="match status" value="1"/>
</dbReference>
<evidence type="ECO:0000256" key="6">
    <source>
        <dbReference type="ARBA" id="ARBA00022499"/>
    </source>
</evidence>
<comment type="subcellular location">
    <subcellularLocation>
        <location evidence="3">Cytoplasm</location>
    </subcellularLocation>
    <subcellularLocation>
        <location evidence="1">Endomembrane system</location>
    </subcellularLocation>
    <subcellularLocation>
        <location evidence="2">Lysosome</location>
    </subcellularLocation>
</comment>
<dbReference type="SUPFAM" id="SSF52540">
    <property type="entry name" value="P-loop containing nucleoside triphosphate hydrolases"/>
    <property type="match status" value="1"/>
</dbReference>